<feature type="region of interest" description="Disordered" evidence="1">
    <location>
        <begin position="36"/>
        <end position="55"/>
    </location>
</feature>
<reference evidence="2" key="1">
    <citation type="submission" date="2022-08" db="UniProtKB">
        <authorList>
            <consortium name="EnsemblMetazoa"/>
        </authorList>
    </citation>
    <scope>IDENTIFICATION</scope>
</reference>
<feature type="compositionally biased region" description="Polar residues" evidence="1">
    <location>
        <begin position="38"/>
        <end position="55"/>
    </location>
</feature>
<organism evidence="2">
    <name type="scientific">Anopheles coluzzii</name>
    <name type="common">African malaria mosquito</name>
    <dbReference type="NCBI Taxonomy" id="1518534"/>
    <lineage>
        <taxon>Eukaryota</taxon>
        <taxon>Metazoa</taxon>
        <taxon>Ecdysozoa</taxon>
        <taxon>Arthropoda</taxon>
        <taxon>Hexapoda</taxon>
        <taxon>Insecta</taxon>
        <taxon>Pterygota</taxon>
        <taxon>Neoptera</taxon>
        <taxon>Endopterygota</taxon>
        <taxon>Diptera</taxon>
        <taxon>Nematocera</taxon>
        <taxon>Culicoidea</taxon>
        <taxon>Culicidae</taxon>
        <taxon>Anophelinae</taxon>
        <taxon>Anopheles</taxon>
    </lineage>
</organism>
<dbReference type="Proteomes" id="UP000075882">
    <property type="component" value="Unassembled WGS sequence"/>
</dbReference>
<evidence type="ECO:0000313" key="2">
    <source>
        <dbReference type="EnsemblMetazoa" id="ACOM040654-PA.1"/>
    </source>
</evidence>
<evidence type="ECO:0000256" key="1">
    <source>
        <dbReference type="SAM" id="MobiDB-lite"/>
    </source>
</evidence>
<sequence>MKPGEACGGLGLGACMLVARNIRCAWIAKRCVTKAHGEQQNKTTKTKTPAQLLQSQSSVHRGVVVPAYRLESRSFSHPFFVRDRRSSRKGLWKRREGAGFRAHA</sequence>
<protein>
    <submittedName>
        <fullName evidence="2">Uncharacterized protein</fullName>
    </submittedName>
</protein>
<dbReference type="EnsemblMetazoa" id="ACOM040654-RA">
    <property type="protein sequence ID" value="ACOM040654-PA.1"/>
    <property type="gene ID" value="ACOM040654"/>
</dbReference>
<name>A0A8W7Q0M1_ANOCL</name>
<proteinExistence type="predicted"/>
<dbReference type="AlphaFoldDB" id="A0A8W7Q0M1"/>
<accession>A0A8W7Q0M1</accession>